<name>R9PGW8_AGAAL</name>
<dbReference type="STRING" id="1331007.AALB_0700"/>
<comment type="caution">
    <text evidence="3">The sequence shown here is derived from an EMBL/GenBank/DDBJ whole genome shotgun (WGS) entry which is preliminary data.</text>
</comment>
<dbReference type="PANTHER" id="PTHR43364:SF4">
    <property type="entry name" value="NAD(P)-LINKED OXIDOREDUCTASE SUPERFAMILY PROTEIN"/>
    <property type="match status" value="1"/>
</dbReference>
<dbReference type="InterPro" id="IPR036812">
    <property type="entry name" value="NAD(P)_OxRdtase_dom_sf"/>
</dbReference>
<evidence type="ECO:0000259" key="2">
    <source>
        <dbReference type="Pfam" id="PF00248"/>
    </source>
</evidence>
<evidence type="ECO:0000313" key="3">
    <source>
        <dbReference type="EMBL" id="GAD00620.1"/>
    </source>
</evidence>
<evidence type="ECO:0000256" key="1">
    <source>
        <dbReference type="ARBA" id="ARBA00023002"/>
    </source>
</evidence>
<protein>
    <submittedName>
        <fullName evidence="3">Keto reductase</fullName>
    </submittedName>
</protein>
<dbReference type="GO" id="GO:0016491">
    <property type="term" value="F:oxidoreductase activity"/>
    <property type="evidence" value="ECO:0007669"/>
    <property type="project" value="UniProtKB-KW"/>
</dbReference>
<gene>
    <name evidence="3" type="ORF">AALB_0700</name>
</gene>
<dbReference type="Gene3D" id="3.20.20.100">
    <property type="entry name" value="NADP-dependent oxidoreductase domain"/>
    <property type="match status" value="1"/>
</dbReference>
<dbReference type="SUPFAM" id="SSF51430">
    <property type="entry name" value="NAD(P)-linked oxidoreductase"/>
    <property type="match status" value="1"/>
</dbReference>
<dbReference type="AlphaFoldDB" id="R9PGW8"/>
<keyword evidence="4" id="KW-1185">Reference proteome</keyword>
<dbReference type="InterPro" id="IPR050523">
    <property type="entry name" value="AKR_Detox_Biosynth"/>
</dbReference>
<sequence length="312" mass="34372">MELARLGNSDLDISRIGLGAWAMGGKWQWGWGAQQDDDSIATIHHALSLGINWIDTAPVYGLGHSEEVVGKAIKSLSEKPLIFSKCGFNWSAQNNIEPCLKAASVKQEIENSLKRLQVETIDLYQIHWPNPAEDIEEAWQAMLELKQQGKIRYLGVSNHSIEQMQSLQKIAPINSMQPPYSLISRECETELLPYCQQHNAGVICYSPMGSGLLTGKMTAQRIAAMGDDDWRKKADDFNEPKLSHNLKIVAALQQVAEKHQVSAAEVAIAWTLKHPAITGAIVGMRSPEQADGVIKGASLNLDKQDIALIESV</sequence>
<dbReference type="RefSeq" id="WP_016400388.1">
    <property type="nucleotide sequence ID" value="NZ_BARX01000003.1"/>
</dbReference>
<dbReference type="Proteomes" id="UP000014461">
    <property type="component" value="Unassembled WGS sequence"/>
</dbReference>
<accession>R9PGW8</accession>
<dbReference type="PANTHER" id="PTHR43364">
    <property type="entry name" value="NADH-SPECIFIC METHYLGLYOXAL REDUCTASE-RELATED"/>
    <property type="match status" value="1"/>
</dbReference>
<dbReference type="InterPro" id="IPR023210">
    <property type="entry name" value="NADP_OxRdtase_dom"/>
</dbReference>
<dbReference type="OrthoDB" id="9772407at2"/>
<evidence type="ECO:0000313" key="4">
    <source>
        <dbReference type="Proteomes" id="UP000014461"/>
    </source>
</evidence>
<keyword evidence="1" id="KW-0560">Oxidoreductase</keyword>
<feature type="domain" description="NADP-dependent oxidoreductase" evidence="2">
    <location>
        <begin position="15"/>
        <end position="311"/>
    </location>
</feature>
<organism evidence="3 4">
    <name type="scientific">Agarivorans albus MKT 106</name>
    <dbReference type="NCBI Taxonomy" id="1331007"/>
    <lineage>
        <taxon>Bacteria</taxon>
        <taxon>Pseudomonadati</taxon>
        <taxon>Pseudomonadota</taxon>
        <taxon>Gammaproteobacteria</taxon>
        <taxon>Alteromonadales</taxon>
        <taxon>Alteromonadaceae</taxon>
        <taxon>Agarivorans</taxon>
    </lineage>
</organism>
<proteinExistence type="predicted"/>
<dbReference type="FunFam" id="3.20.20.100:FF:000004">
    <property type="entry name" value="Oxidoreductase, aldo/keto reductase"/>
    <property type="match status" value="1"/>
</dbReference>
<dbReference type="CDD" id="cd19102">
    <property type="entry name" value="AKR_unchar"/>
    <property type="match status" value="1"/>
</dbReference>
<dbReference type="PRINTS" id="PR00069">
    <property type="entry name" value="ALDKETRDTASE"/>
</dbReference>
<dbReference type="Pfam" id="PF00248">
    <property type="entry name" value="Aldo_ket_red"/>
    <property type="match status" value="1"/>
</dbReference>
<reference evidence="3" key="1">
    <citation type="journal article" date="2013" name="Genome Announc.">
        <title>Draft Genome Sequence of Agarivorans albus Strain MKT 106T, an Agarolytic Marine Bacterium.</title>
        <authorList>
            <person name="Yasuike M."/>
            <person name="Nakamura Y."/>
            <person name="Kai W."/>
            <person name="Fujiwara A."/>
            <person name="Fukui Y."/>
            <person name="Satomi M."/>
            <person name="Sano M."/>
        </authorList>
    </citation>
    <scope>NUCLEOTIDE SEQUENCE [LARGE SCALE GENOMIC DNA]</scope>
</reference>
<dbReference type="GO" id="GO:0005829">
    <property type="term" value="C:cytosol"/>
    <property type="evidence" value="ECO:0007669"/>
    <property type="project" value="TreeGrafter"/>
</dbReference>
<dbReference type="InterPro" id="IPR020471">
    <property type="entry name" value="AKR"/>
</dbReference>
<dbReference type="EMBL" id="BARX01000003">
    <property type="protein sequence ID" value="GAD00620.1"/>
    <property type="molecule type" value="Genomic_DNA"/>
</dbReference>